<dbReference type="SUPFAM" id="SSF158911">
    <property type="entry name" value="NEAT domain-like"/>
    <property type="match status" value="1"/>
</dbReference>
<keyword evidence="10" id="KW-1185">Reference proteome</keyword>
<name>A0A1I2F1N1_9BACL</name>
<feature type="compositionally biased region" description="Low complexity" evidence="6">
    <location>
        <begin position="200"/>
        <end position="218"/>
    </location>
</feature>
<gene>
    <name evidence="9" type="ORF">SAMN04487969_110192</name>
</gene>
<keyword evidence="2" id="KW-0134">Cell wall</keyword>
<keyword evidence="5" id="KW-0572">Peptidoglycan-anchor</keyword>
<evidence type="ECO:0000313" key="10">
    <source>
        <dbReference type="Proteomes" id="UP000183410"/>
    </source>
</evidence>
<sequence>MANDYWEKPAKVIVENGKITVQLQINHSAWVTEFKVPGGGGFVNTKVVSSSKANDTRVVQFSVDDLSKTMLSKIHVTVPDIDYDHDYTIRFDFDTNSLKLVSKAETPATTETTPKPAESAATKPIATPTPKVTASPKATKVPAKDENSGAAAATPKASAQATPTAVEEKGAAGSVAESATPSSTEPKETAASASPEAVETPEASADAATSADEATASPEEADKAVLEEGTDESVDAASATENEVTAEDAGKANVAEAVSVEAAAEVEPLQERSNNWTTPLTVVGIVILAGAAMYFYRKNKTKN</sequence>
<evidence type="ECO:0000256" key="3">
    <source>
        <dbReference type="ARBA" id="ARBA00022525"/>
    </source>
</evidence>
<dbReference type="CDD" id="cd06920">
    <property type="entry name" value="NEAT"/>
    <property type="match status" value="1"/>
</dbReference>
<proteinExistence type="predicted"/>
<comment type="subcellular location">
    <subcellularLocation>
        <location evidence="1">Secreted</location>
        <location evidence="1">Cell wall</location>
        <topology evidence="1">Peptidoglycan-anchor</topology>
    </subcellularLocation>
</comment>
<keyword evidence="4" id="KW-0732">Signal</keyword>
<dbReference type="EMBL" id="FONN01000010">
    <property type="protein sequence ID" value="SFE98566.1"/>
    <property type="molecule type" value="Genomic_DNA"/>
</dbReference>
<dbReference type="PANTHER" id="PTHR37824:SF1">
    <property type="entry name" value="IRON-REGULATED SURFACE DETERMINANT PROTEIN C"/>
    <property type="match status" value="1"/>
</dbReference>
<dbReference type="InterPro" id="IPR037250">
    <property type="entry name" value="NEAT_dom_sf"/>
</dbReference>
<feature type="transmembrane region" description="Helical" evidence="7">
    <location>
        <begin position="276"/>
        <end position="296"/>
    </location>
</feature>
<evidence type="ECO:0000259" key="8">
    <source>
        <dbReference type="PROSITE" id="PS50978"/>
    </source>
</evidence>
<protein>
    <submittedName>
        <fullName evidence="9">Iron Transport-associated domain-containing protein</fullName>
    </submittedName>
</protein>
<evidence type="ECO:0000256" key="6">
    <source>
        <dbReference type="SAM" id="MobiDB-lite"/>
    </source>
</evidence>
<feature type="domain" description="NEAT" evidence="8">
    <location>
        <begin position="1"/>
        <end position="101"/>
    </location>
</feature>
<dbReference type="PROSITE" id="PS50978">
    <property type="entry name" value="NEAT"/>
    <property type="match status" value="1"/>
</dbReference>
<dbReference type="Pfam" id="PF05031">
    <property type="entry name" value="NEAT"/>
    <property type="match status" value="1"/>
</dbReference>
<organism evidence="9 10">
    <name type="scientific">Paenibacillus algorifonticola</name>
    <dbReference type="NCBI Taxonomy" id="684063"/>
    <lineage>
        <taxon>Bacteria</taxon>
        <taxon>Bacillati</taxon>
        <taxon>Bacillota</taxon>
        <taxon>Bacilli</taxon>
        <taxon>Bacillales</taxon>
        <taxon>Paenibacillaceae</taxon>
        <taxon>Paenibacillus</taxon>
    </lineage>
</organism>
<feature type="region of interest" description="Disordered" evidence="6">
    <location>
        <begin position="104"/>
        <end position="251"/>
    </location>
</feature>
<evidence type="ECO:0000256" key="5">
    <source>
        <dbReference type="ARBA" id="ARBA00023088"/>
    </source>
</evidence>
<evidence type="ECO:0000256" key="4">
    <source>
        <dbReference type="ARBA" id="ARBA00022729"/>
    </source>
</evidence>
<dbReference type="Gene3D" id="2.60.40.1850">
    <property type="match status" value="1"/>
</dbReference>
<evidence type="ECO:0000256" key="1">
    <source>
        <dbReference type="ARBA" id="ARBA00004168"/>
    </source>
</evidence>
<dbReference type="InterPro" id="IPR006635">
    <property type="entry name" value="NEAT_dom"/>
</dbReference>
<dbReference type="SMART" id="SM00725">
    <property type="entry name" value="NEAT"/>
    <property type="match status" value="1"/>
</dbReference>
<feature type="compositionally biased region" description="Low complexity" evidence="6">
    <location>
        <begin position="150"/>
        <end position="165"/>
    </location>
</feature>
<evidence type="ECO:0000256" key="2">
    <source>
        <dbReference type="ARBA" id="ARBA00022512"/>
    </source>
</evidence>
<dbReference type="AlphaFoldDB" id="A0A1I2F1N1"/>
<accession>A0A1I2F1N1</accession>
<feature type="compositionally biased region" description="Low complexity" evidence="6">
    <location>
        <begin position="104"/>
        <end position="124"/>
    </location>
</feature>
<keyword evidence="7" id="KW-1133">Transmembrane helix</keyword>
<evidence type="ECO:0000256" key="7">
    <source>
        <dbReference type="SAM" id="Phobius"/>
    </source>
</evidence>
<keyword evidence="7" id="KW-0472">Membrane</keyword>
<dbReference type="Proteomes" id="UP000183410">
    <property type="component" value="Unassembled WGS sequence"/>
</dbReference>
<keyword evidence="3" id="KW-0964">Secreted</keyword>
<evidence type="ECO:0000313" key="9">
    <source>
        <dbReference type="EMBL" id="SFE98566.1"/>
    </source>
</evidence>
<reference evidence="10" key="1">
    <citation type="submission" date="2016-10" db="EMBL/GenBank/DDBJ databases">
        <authorList>
            <person name="Varghese N."/>
            <person name="Submissions S."/>
        </authorList>
    </citation>
    <scope>NUCLEOTIDE SEQUENCE [LARGE SCALE GENOMIC DNA]</scope>
    <source>
        <strain evidence="10">CGMCC 1.10223</strain>
    </source>
</reference>
<dbReference type="InterPro" id="IPR050436">
    <property type="entry name" value="IsdA"/>
</dbReference>
<keyword evidence="7" id="KW-0812">Transmembrane</keyword>
<dbReference type="PANTHER" id="PTHR37824">
    <property type="entry name" value="IRON-REGULATED SURFACE DETERMINANT PROTEIN C"/>
    <property type="match status" value="1"/>
</dbReference>